<evidence type="ECO:0000313" key="3">
    <source>
        <dbReference type="Proteomes" id="UP000001726"/>
    </source>
</evidence>
<evidence type="ECO:0000256" key="1">
    <source>
        <dbReference type="SAM" id="Phobius"/>
    </source>
</evidence>
<name>B2VEY2_ERWT9</name>
<reference evidence="2 3" key="1">
    <citation type="journal article" date="2008" name="Environ. Microbiol.">
        <title>The genome of Erwinia tasmaniensis strain Et1/99, a non-pathogenic bacterium in the genus Erwinia.</title>
        <authorList>
            <person name="Kube M."/>
            <person name="Migdoll A.M."/>
            <person name="Mueller I."/>
            <person name="Kuhl H."/>
            <person name="Beck A."/>
            <person name="Reinhardt R."/>
            <person name="Geider K."/>
        </authorList>
    </citation>
    <scope>NUCLEOTIDE SEQUENCE [LARGE SCALE GENOMIC DNA]</scope>
    <source>
        <strain evidence="3">DSM 17950 / CFBP 7177 / CIP 109463 / NCPPB 4357 / Et1/99</strain>
    </source>
</reference>
<keyword evidence="3" id="KW-1185">Reference proteome</keyword>
<keyword evidence="1" id="KW-0812">Transmembrane</keyword>
<dbReference type="Proteomes" id="UP000001726">
    <property type="component" value="Chromosome"/>
</dbReference>
<feature type="transmembrane region" description="Helical" evidence="1">
    <location>
        <begin position="57"/>
        <end position="76"/>
    </location>
</feature>
<proteinExistence type="predicted"/>
<evidence type="ECO:0000313" key="2">
    <source>
        <dbReference type="EMBL" id="CAO97904.1"/>
    </source>
</evidence>
<dbReference type="STRING" id="465817.ETA_28580"/>
<gene>
    <name evidence="2" type="ordered locus">ETA_28580</name>
</gene>
<dbReference type="KEGG" id="eta:ETA_28580"/>
<organism evidence="2 3">
    <name type="scientific">Erwinia tasmaniensis (strain DSM 17950 / CFBP 7177 / CIP 109463 / NCPPB 4357 / Et1/99)</name>
    <dbReference type="NCBI Taxonomy" id="465817"/>
    <lineage>
        <taxon>Bacteria</taxon>
        <taxon>Pseudomonadati</taxon>
        <taxon>Pseudomonadota</taxon>
        <taxon>Gammaproteobacteria</taxon>
        <taxon>Enterobacterales</taxon>
        <taxon>Erwiniaceae</taxon>
        <taxon>Erwinia</taxon>
    </lineage>
</organism>
<dbReference type="HOGENOM" id="CLU_083269_0_0_6"/>
<keyword evidence="1" id="KW-1133">Transmembrane helix</keyword>
<keyword evidence="1" id="KW-0472">Membrane</keyword>
<protein>
    <submittedName>
        <fullName evidence="2">Uncharacterized protein</fullName>
    </submittedName>
</protein>
<dbReference type="AlphaFoldDB" id="B2VEY2"/>
<sequence>MSEKQLTIVKMEKHVEAIKSFPHQAFKKSILLHYHSMSYSYSKNKLFYKTIFKSHRFVLATILVIEFFTSSPPLLAEVKRKFMLLDMLSDNTVSNFLIFLKVSRRIKTRALIDDRRKQEFIVTDKGLNETLELIKTMAIPLDFLNPDLSLKTKISEKDALNKFFHHYAAIVRNRLFDFERVNNIGIFILKDAGHMIILNLYCNVEKKPHGNIVSLSLAEISASCGVSRSHIKRIITEAELAGLLLFSIENKEIMLLPSFFQMTEEYMAYYFSSVLIGFDADL</sequence>
<dbReference type="EMBL" id="CU468135">
    <property type="protein sequence ID" value="CAO97904.1"/>
    <property type="molecule type" value="Genomic_DNA"/>
</dbReference>
<dbReference type="OrthoDB" id="6516106at2"/>
<dbReference type="eggNOG" id="ENOG502ZN95">
    <property type="taxonomic scope" value="Bacteria"/>
</dbReference>
<dbReference type="RefSeq" id="WP_012442561.1">
    <property type="nucleotide sequence ID" value="NC_010694.1"/>
</dbReference>
<accession>B2VEY2</accession>